<dbReference type="RefSeq" id="WP_140990905.1">
    <property type="nucleotide sequence ID" value="NZ_VHIQ01000006.1"/>
</dbReference>
<organism evidence="2 3">
    <name type="scientific">Paucihalobacter ruber</name>
    <dbReference type="NCBI Taxonomy" id="2567861"/>
    <lineage>
        <taxon>Bacteria</taxon>
        <taxon>Pseudomonadati</taxon>
        <taxon>Bacteroidota</taxon>
        <taxon>Flavobacteriia</taxon>
        <taxon>Flavobacteriales</taxon>
        <taxon>Flavobacteriaceae</taxon>
        <taxon>Paucihalobacter</taxon>
    </lineage>
</organism>
<keyword evidence="3" id="KW-1185">Reference proteome</keyword>
<evidence type="ECO:0000313" key="2">
    <source>
        <dbReference type="EMBL" id="TPV32410.1"/>
    </source>
</evidence>
<feature type="domain" description="Cyclic nucleotide-binding" evidence="1">
    <location>
        <begin position="30"/>
        <end position="118"/>
    </location>
</feature>
<gene>
    <name evidence="2" type="ORF">FJ651_12670</name>
</gene>
<sequence length="192" mass="22355">MENKNYRFLNTISPVSESLFKRLQNISSFKSFKKDDVVTNFCEVPTKAYLLVDGVMRAFIQDDDGKEYNKNIFTPMSFVASFTSLIHNKPSNLCYQALTNCKTFELDYGMFLSICKEDLQASLLYIKVLERIFVTYEKRNLELLSLDATQRYEQLRSRIPNIDALIPQYQIASYLNITPVQLSRIRNSPQKN</sequence>
<protein>
    <submittedName>
        <fullName evidence="2">Crp/Fnr family transcriptional regulator</fullName>
    </submittedName>
</protein>
<evidence type="ECO:0000259" key="1">
    <source>
        <dbReference type="Pfam" id="PF00027"/>
    </source>
</evidence>
<dbReference type="InterPro" id="IPR018490">
    <property type="entry name" value="cNMP-bd_dom_sf"/>
</dbReference>
<dbReference type="Pfam" id="PF00027">
    <property type="entry name" value="cNMP_binding"/>
    <property type="match status" value="1"/>
</dbReference>
<dbReference type="InterPro" id="IPR014710">
    <property type="entry name" value="RmlC-like_jellyroll"/>
</dbReference>
<dbReference type="InterPro" id="IPR000595">
    <property type="entry name" value="cNMP-bd_dom"/>
</dbReference>
<dbReference type="Gene3D" id="2.60.120.10">
    <property type="entry name" value="Jelly Rolls"/>
    <property type="match status" value="1"/>
</dbReference>
<dbReference type="OrthoDB" id="663011at2"/>
<dbReference type="SUPFAM" id="SSF51206">
    <property type="entry name" value="cAMP-binding domain-like"/>
    <property type="match status" value="1"/>
</dbReference>
<evidence type="ECO:0000313" key="3">
    <source>
        <dbReference type="Proteomes" id="UP000317332"/>
    </source>
</evidence>
<accession>A0A506PJ53</accession>
<proteinExistence type="predicted"/>
<dbReference type="AlphaFoldDB" id="A0A506PJ53"/>
<reference evidence="2 3" key="1">
    <citation type="submission" date="2019-06" db="EMBL/GenBank/DDBJ databases">
        <title>Flavobacteriaceae Paucihalobacterium erythroidium CWB-1, complete genome.</title>
        <authorList>
            <person name="Wu S."/>
        </authorList>
    </citation>
    <scope>NUCLEOTIDE SEQUENCE [LARGE SCALE GENOMIC DNA]</scope>
    <source>
        <strain evidence="2 3">CWB-1</strain>
    </source>
</reference>
<dbReference type="CDD" id="cd00038">
    <property type="entry name" value="CAP_ED"/>
    <property type="match status" value="1"/>
</dbReference>
<dbReference type="EMBL" id="VHIQ01000006">
    <property type="protein sequence ID" value="TPV32410.1"/>
    <property type="molecule type" value="Genomic_DNA"/>
</dbReference>
<name>A0A506PJ53_9FLAO</name>
<dbReference type="Proteomes" id="UP000317332">
    <property type="component" value="Unassembled WGS sequence"/>
</dbReference>
<comment type="caution">
    <text evidence="2">The sequence shown here is derived from an EMBL/GenBank/DDBJ whole genome shotgun (WGS) entry which is preliminary data.</text>
</comment>